<evidence type="ECO:0000256" key="7">
    <source>
        <dbReference type="ARBA" id="ARBA00022692"/>
    </source>
</evidence>
<dbReference type="EC" id="2.7.11.1" evidence="2"/>
<dbReference type="InterPro" id="IPR021720">
    <property type="entry name" value="Malectin_dom"/>
</dbReference>
<evidence type="ECO:0000313" key="23">
    <source>
        <dbReference type="EMBL" id="KAL3851421.1"/>
    </source>
</evidence>
<dbReference type="Proteomes" id="UP001634393">
    <property type="component" value="Unassembled WGS sequence"/>
</dbReference>
<dbReference type="Pfam" id="PF07714">
    <property type="entry name" value="PK_Tyr_Ser-Thr"/>
    <property type="match status" value="1"/>
</dbReference>
<dbReference type="Pfam" id="PF23598">
    <property type="entry name" value="LRR_14"/>
    <property type="match status" value="1"/>
</dbReference>
<keyword evidence="11" id="KW-0418">Kinase</keyword>
<evidence type="ECO:0000256" key="18">
    <source>
        <dbReference type="ARBA" id="ARBA00048679"/>
    </source>
</evidence>
<keyword evidence="5" id="KW-0433">Leucine-rich repeat</keyword>
<dbReference type="EMBL" id="JBJXBP010000001">
    <property type="protein sequence ID" value="KAL3851421.1"/>
    <property type="molecule type" value="Genomic_DNA"/>
</dbReference>
<evidence type="ECO:0000259" key="22">
    <source>
        <dbReference type="PROSITE" id="PS50011"/>
    </source>
</evidence>
<keyword evidence="6" id="KW-0808">Transferase</keyword>
<protein>
    <recommendedName>
        <fullName evidence="2">non-specific serine/threonine protein kinase</fullName>
        <ecNumber evidence="2">2.7.11.1</ecNumber>
    </recommendedName>
</protein>
<evidence type="ECO:0000313" key="24">
    <source>
        <dbReference type="Proteomes" id="UP001634393"/>
    </source>
</evidence>
<sequence>MLFRITLLCWIVPTLICSRYFKLCESQAVPQEEADALQQIATEMGARYWRFNADLCEVEEVGLTQTPPSGSEGYVECNCNYNNNTVCHVTRIVLKGYHLPGTLPRGIVGLPYVQFVDFAYNLLSGTIPREWASTRLTSVSVLVNRLSGGIPRELANITSLTYLNLEGNHFSGLIPSDIGNLANLKTLILSSNQLTGQLPTSFSNLTNLNDFRINDNNFTGRIPNFIQNWKLLTKLEMLASGFEGQIPLNISLLNMLTDLRISELKGPPQEFPNIRSTTALVTLVLRNCNIIGEIPSYVWRLRVLIMLDVSFNRLMGVIPNNIARNLKLVFVSGNMLTGNVPETLLRDGSNIDLSYNNFTWQGPDEPACQPNMNRNINLFKASSTANTLQRILPCNRDVVCPKYRCSLNVNCGGNDLTVKENNREVKYEGDSGGDSPRYLSTINHWGFTSTGDFLDEPNYQNSRSIKIPPTANLTDLYSSARLSPLSLTYYQYCLENGSYNVSLQFAEILFTNDSTYNSLGRRMFDIYIQEKLVWKDFNIEDEARGARRPVVRYTNVTVTDGTLEIRFYWAGKGTTRIPNRGDYGSLVSAISVNPNFKVCSYGNSKNVVAYIIASVLAFFVILSVLGILWWKVILKRRKRLGKDFEGLELQTIAFTLKQIRAATNNFDTINKIGEGGFGPVYKGQLPDGTVIAVKQLSSRSRQGNREFLNEIGMISCLQHPNLVKLYGCCIEGDQLLVVYEYMENNSLAHVLFDTKESQLMLDWPTRFRISIGIAKGLAFLHEESRLKIVHRDIKATNVLLDKDLNPKISDFGLARLNEDEKTHISTKVAGTIGYMAPEYALWGYLTDKVDVYSFGVVILEIVSGKSNNNYMPSHNFICLLDWACHLQETKNIDELVDQRLGFQVNREEIERTVKVALLCTNATPSLRPTMTEVVQMLEGKMDIPDALPEGSTYTRDVRFKAMKDFQHEKMHGISMGSQTPTSSTIRTDAGFSSSTSGFYEHSRDTM</sequence>
<dbReference type="PANTHER" id="PTHR48006:SF72">
    <property type="entry name" value="LRR RECEPTOR-LIKE SERINE_THREONINE-PROTEIN KINASE RFK1-RELATED"/>
    <property type="match status" value="1"/>
</dbReference>
<dbReference type="InterPro" id="IPR051824">
    <property type="entry name" value="LRR_Rcpt-Like_S/T_Kinase"/>
</dbReference>
<dbReference type="AlphaFoldDB" id="A0ABD3UPG4"/>
<dbReference type="Gene3D" id="1.10.510.10">
    <property type="entry name" value="Transferase(Phosphotransferase) domain 1"/>
    <property type="match status" value="1"/>
</dbReference>
<keyword evidence="4" id="KW-0597">Phosphoprotein</keyword>
<evidence type="ECO:0000256" key="21">
    <source>
        <dbReference type="SAM" id="SignalP"/>
    </source>
</evidence>
<dbReference type="InterPro" id="IPR000719">
    <property type="entry name" value="Prot_kinase_dom"/>
</dbReference>
<keyword evidence="24" id="KW-1185">Reference proteome</keyword>
<evidence type="ECO:0000256" key="13">
    <source>
        <dbReference type="ARBA" id="ARBA00022989"/>
    </source>
</evidence>
<keyword evidence="13 20" id="KW-1133">Transmembrane helix</keyword>
<dbReference type="Gene3D" id="2.60.120.430">
    <property type="entry name" value="Galactose-binding lectin"/>
    <property type="match status" value="1"/>
</dbReference>
<keyword evidence="10" id="KW-0547">Nucleotide-binding</keyword>
<keyword evidence="3" id="KW-0723">Serine/threonine-protein kinase</keyword>
<proteinExistence type="predicted"/>
<evidence type="ECO:0000256" key="17">
    <source>
        <dbReference type="ARBA" id="ARBA00047899"/>
    </source>
</evidence>
<dbReference type="FunFam" id="2.60.120.430:FF:000004">
    <property type="entry name" value="Putative leucine-rich repeat receptor-like serine/threonine-protein kinase"/>
    <property type="match status" value="1"/>
</dbReference>
<dbReference type="FunFam" id="3.30.200.20:FF:000217">
    <property type="entry name" value="probable LRR receptor-like serine/threonine-protein kinase At1g53430"/>
    <property type="match status" value="1"/>
</dbReference>
<evidence type="ECO:0000256" key="19">
    <source>
        <dbReference type="SAM" id="MobiDB-lite"/>
    </source>
</evidence>
<dbReference type="FunFam" id="1.10.510.10:FF:000044">
    <property type="entry name" value="Putative LRR receptor-like serine/threonine-protein kinase"/>
    <property type="match status" value="1"/>
</dbReference>
<dbReference type="FunFam" id="3.80.10.10:FF:000433">
    <property type="entry name" value="Putative LRR receptor-like serine/threonine-protein kinase isoform A"/>
    <property type="match status" value="1"/>
</dbReference>
<dbReference type="SUPFAM" id="SSF52058">
    <property type="entry name" value="L domain-like"/>
    <property type="match status" value="1"/>
</dbReference>
<evidence type="ECO:0000256" key="11">
    <source>
        <dbReference type="ARBA" id="ARBA00022777"/>
    </source>
</evidence>
<feature type="compositionally biased region" description="Polar residues" evidence="19">
    <location>
        <begin position="975"/>
        <end position="997"/>
    </location>
</feature>
<dbReference type="GO" id="GO:0005524">
    <property type="term" value="F:ATP binding"/>
    <property type="evidence" value="ECO:0007669"/>
    <property type="project" value="UniProtKB-KW"/>
</dbReference>
<dbReference type="GO" id="GO:0016020">
    <property type="term" value="C:membrane"/>
    <property type="evidence" value="ECO:0007669"/>
    <property type="project" value="UniProtKB-SubCell"/>
</dbReference>
<evidence type="ECO:0000256" key="20">
    <source>
        <dbReference type="SAM" id="Phobius"/>
    </source>
</evidence>
<keyword evidence="7 20" id="KW-0812">Transmembrane</keyword>
<evidence type="ECO:0000256" key="8">
    <source>
        <dbReference type="ARBA" id="ARBA00022729"/>
    </source>
</evidence>
<evidence type="ECO:0000256" key="10">
    <source>
        <dbReference type="ARBA" id="ARBA00022741"/>
    </source>
</evidence>
<comment type="caution">
    <text evidence="23">The sequence shown here is derived from an EMBL/GenBank/DDBJ whole genome shotgun (WGS) entry which is preliminary data.</text>
</comment>
<evidence type="ECO:0000256" key="9">
    <source>
        <dbReference type="ARBA" id="ARBA00022737"/>
    </source>
</evidence>
<keyword evidence="9" id="KW-0677">Repeat</keyword>
<evidence type="ECO:0000256" key="5">
    <source>
        <dbReference type="ARBA" id="ARBA00022614"/>
    </source>
</evidence>
<dbReference type="PROSITE" id="PS50011">
    <property type="entry name" value="PROTEIN_KINASE_DOM"/>
    <property type="match status" value="1"/>
</dbReference>
<dbReference type="Pfam" id="PF11721">
    <property type="entry name" value="Malectin"/>
    <property type="match status" value="1"/>
</dbReference>
<evidence type="ECO:0000256" key="2">
    <source>
        <dbReference type="ARBA" id="ARBA00012513"/>
    </source>
</evidence>
<feature type="region of interest" description="Disordered" evidence="19">
    <location>
        <begin position="973"/>
        <end position="1006"/>
    </location>
</feature>
<dbReference type="GO" id="GO:0004674">
    <property type="term" value="F:protein serine/threonine kinase activity"/>
    <property type="evidence" value="ECO:0007669"/>
    <property type="project" value="UniProtKB-KW"/>
</dbReference>
<evidence type="ECO:0000256" key="6">
    <source>
        <dbReference type="ARBA" id="ARBA00022679"/>
    </source>
</evidence>
<evidence type="ECO:0000256" key="4">
    <source>
        <dbReference type="ARBA" id="ARBA00022553"/>
    </source>
</evidence>
<comment type="subcellular location">
    <subcellularLocation>
        <location evidence="1">Membrane</location>
        <topology evidence="1">Single-pass type I membrane protein</topology>
    </subcellularLocation>
</comment>
<feature type="domain" description="Protein kinase" evidence="22">
    <location>
        <begin position="666"/>
        <end position="941"/>
    </location>
</feature>
<evidence type="ECO:0000256" key="3">
    <source>
        <dbReference type="ARBA" id="ARBA00022527"/>
    </source>
</evidence>
<keyword evidence="8 21" id="KW-0732">Signal</keyword>
<dbReference type="PANTHER" id="PTHR48006">
    <property type="entry name" value="LEUCINE-RICH REPEAT-CONTAINING PROTEIN DDB_G0281931-RELATED"/>
    <property type="match status" value="1"/>
</dbReference>
<evidence type="ECO:0000256" key="16">
    <source>
        <dbReference type="ARBA" id="ARBA00023180"/>
    </source>
</evidence>
<dbReference type="SMART" id="SM00220">
    <property type="entry name" value="S_TKc"/>
    <property type="match status" value="1"/>
</dbReference>
<gene>
    <name evidence="23" type="ORF">ACJIZ3_013303</name>
</gene>
<keyword evidence="12" id="KW-0067">ATP-binding</keyword>
<comment type="catalytic activity">
    <reaction evidence="18">
        <text>L-seryl-[protein] + ATP = O-phospho-L-seryl-[protein] + ADP + H(+)</text>
        <dbReference type="Rhea" id="RHEA:17989"/>
        <dbReference type="Rhea" id="RHEA-COMP:9863"/>
        <dbReference type="Rhea" id="RHEA-COMP:11604"/>
        <dbReference type="ChEBI" id="CHEBI:15378"/>
        <dbReference type="ChEBI" id="CHEBI:29999"/>
        <dbReference type="ChEBI" id="CHEBI:30616"/>
        <dbReference type="ChEBI" id="CHEBI:83421"/>
        <dbReference type="ChEBI" id="CHEBI:456216"/>
        <dbReference type="EC" id="2.7.11.1"/>
    </reaction>
</comment>
<dbReference type="SUPFAM" id="SSF56112">
    <property type="entry name" value="Protein kinase-like (PK-like)"/>
    <property type="match status" value="1"/>
</dbReference>
<keyword evidence="16" id="KW-0325">Glycoprotein</keyword>
<feature type="chain" id="PRO_5044855069" description="non-specific serine/threonine protein kinase" evidence="21">
    <location>
        <begin position="18"/>
        <end position="1006"/>
    </location>
</feature>
<dbReference type="InterPro" id="IPR055414">
    <property type="entry name" value="LRR_R13L4/SHOC2-like"/>
</dbReference>
<keyword evidence="15" id="KW-0675">Receptor</keyword>
<dbReference type="InterPro" id="IPR001245">
    <property type="entry name" value="Ser-Thr/Tyr_kinase_cat_dom"/>
</dbReference>
<evidence type="ECO:0000256" key="14">
    <source>
        <dbReference type="ARBA" id="ARBA00023136"/>
    </source>
</evidence>
<dbReference type="Gene3D" id="3.80.10.10">
    <property type="entry name" value="Ribonuclease Inhibitor"/>
    <property type="match status" value="3"/>
</dbReference>
<keyword evidence="14 20" id="KW-0472">Membrane</keyword>
<feature type="transmembrane region" description="Helical" evidence="20">
    <location>
        <begin position="607"/>
        <end position="630"/>
    </location>
</feature>
<dbReference type="InterPro" id="IPR011009">
    <property type="entry name" value="Kinase-like_dom_sf"/>
</dbReference>
<evidence type="ECO:0000256" key="1">
    <source>
        <dbReference type="ARBA" id="ARBA00004479"/>
    </source>
</evidence>
<evidence type="ECO:0000256" key="15">
    <source>
        <dbReference type="ARBA" id="ARBA00023170"/>
    </source>
</evidence>
<accession>A0ABD3UPG4</accession>
<name>A0ABD3UPG4_9LAMI</name>
<dbReference type="InterPro" id="IPR008271">
    <property type="entry name" value="Ser/Thr_kinase_AS"/>
</dbReference>
<comment type="catalytic activity">
    <reaction evidence="17">
        <text>L-threonyl-[protein] + ATP = O-phospho-L-threonyl-[protein] + ADP + H(+)</text>
        <dbReference type="Rhea" id="RHEA:46608"/>
        <dbReference type="Rhea" id="RHEA-COMP:11060"/>
        <dbReference type="Rhea" id="RHEA-COMP:11605"/>
        <dbReference type="ChEBI" id="CHEBI:15378"/>
        <dbReference type="ChEBI" id="CHEBI:30013"/>
        <dbReference type="ChEBI" id="CHEBI:30616"/>
        <dbReference type="ChEBI" id="CHEBI:61977"/>
        <dbReference type="ChEBI" id="CHEBI:456216"/>
        <dbReference type="EC" id="2.7.11.1"/>
    </reaction>
</comment>
<reference evidence="23 24" key="1">
    <citation type="submission" date="2024-12" db="EMBL/GenBank/DDBJ databases">
        <title>The unique morphological basis and parallel evolutionary history of personate flowers in Penstemon.</title>
        <authorList>
            <person name="Depatie T.H."/>
            <person name="Wessinger C.A."/>
        </authorList>
    </citation>
    <scope>NUCLEOTIDE SEQUENCE [LARGE SCALE GENOMIC DNA]</scope>
    <source>
        <strain evidence="23">WTNN_2</strain>
        <tissue evidence="23">Leaf</tissue>
    </source>
</reference>
<dbReference type="FunFam" id="3.80.10.10:FF:000452">
    <property type="entry name" value="Probable LRR receptor-like serine/threonine-protein kinase RFK1"/>
    <property type="match status" value="1"/>
</dbReference>
<evidence type="ECO:0000256" key="12">
    <source>
        <dbReference type="ARBA" id="ARBA00022840"/>
    </source>
</evidence>
<feature type="signal peptide" evidence="21">
    <location>
        <begin position="1"/>
        <end position="17"/>
    </location>
</feature>
<dbReference type="CDD" id="cd14066">
    <property type="entry name" value="STKc_IRAK"/>
    <property type="match status" value="1"/>
</dbReference>
<dbReference type="InterPro" id="IPR032675">
    <property type="entry name" value="LRR_dom_sf"/>
</dbReference>
<dbReference type="Gene3D" id="3.30.200.20">
    <property type="entry name" value="Phosphorylase Kinase, domain 1"/>
    <property type="match status" value="1"/>
</dbReference>
<organism evidence="23 24">
    <name type="scientific">Penstemon smallii</name>
    <dbReference type="NCBI Taxonomy" id="265156"/>
    <lineage>
        <taxon>Eukaryota</taxon>
        <taxon>Viridiplantae</taxon>
        <taxon>Streptophyta</taxon>
        <taxon>Embryophyta</taxon>
        <taxon>Tracheophyta</taxon>
        <taxon>Spermatophyta</taxon>
        <taxon>Magnoliopsida</taxon>
        <taxon>eudicotyledons</taxon>
        <taxon>Gunneridae</taxon>
        <taxon>Pentapetalae</taxon>
        <taxon>asterids</taxon>
        <taxon>lamiids</taxon>
        <taxon>Lamiales</taxon>
        <taxon>Plantaginaceae</taxon>
        <taxon>Cheloneae</taxon>
        <taxon>Penstemon</taxon>
    </lineage>
</organism>
<dbReference type="PROSITE" id="PS00108">
    <property type="entry name" value="PROTEIN_KINASE_ST"/>
    <property type="match status" value="1"/>
</dbReference>